<name>A0A2H4ZI74_KLEPN</name>
<reference evidence="1" key="1">
    <citation type="submission" date="2017-07" db="EMBL/GenBank/DDBJ databases">
        <title>Effects of cryptic prophages in a plasmid carrying a carbapenemase gene on bacterial adaptation.</title>
        <authorList>
            <person name="Kim S.Y."/>
        </authorList>
    </citation>
    <scope>NUCLEOTIDE SEQUENCE</scope>
    <source>
        <strain evidence="1">A1</strain>
        <plasmid evidence="1">pNDM-A1</plasmid>
    </source>
</reference>
<geneLocation type="plasmid" evidence="1">
    <name>pNDM-A1</name>
</geneLocation>
<dbReference type="InterPro" id="IPR019504">
    <property type="entry name" value="Peptidase_U49_Lit_pept"/>
</dbReference>
<dbReference type="NCBIfam" id="NF007238">
    <property type="entry name" value="PRK09672.1"/>
    <property type="match status" value="1"/>
</dbReference>
<organism evidence="1">
    <name type="scientific">Klebsiella pneumoniae</name>
    <dbReference type="NCBI Taxonomy" id="573"/>
    <lineage>
        <taxon>Bacteria</taxon>
        <taxon>Pseudomonadati</taxon>
        <taxon>Pseudomonadota</taxon>
        <taxon>Gammaproteobacteria</taxon>
        <taxon>Enterobacterales</taxon>
        <taxon>Enterobacteriaceae</taxon>
        <taxon>Klebsiella/Raoultella group</taxon>
        <taxon>Klebsiella</taxon>
        <taxon>Klebsiella pneumoniae complex</taxon>
    </lineage>
</organism>
<dbReference type="Pfam" id="PF10463">
    <property type="entry name" value="Peptidase_U49"/>
    <property type="match status" value="1"/>
</dbReference>
<dbReference type="AlphaFoldDB" id="A0A2H4ZI74"/>
<keyword evidence="1" id="KW-0614">Plasmid</keyword>
<accession>A0A2H4ZI74</accession>
<evidence type="ECO:0000313" key="1">
    <source>
        <dbReference type="EMBL" id="AUF80908.1"/>
    </source>
</evidence>
<dbReference type="EMBL" id="MF511773">
    <property type="protein sequence ID" value="AUF80908.1"/>
    <property type="molecule type" value="Genomic_DNA"/>
</dbReference>
<sequence length="297" mass="33762">MRSPICHLFSAINSSPFKIAPEKEQDLKTIVDDKKIIISVVSEPGFNIRVRKNESNNSHEIVLTVASLEYIWAFSNFFWVFTQEYSKSQKNNDEHFDLTGKNRLKKSDELLKWARKNLQTTGCESWPKKCPKPEAYLQGSEDSQVASEIFLCAIAWILHHEISHVVLQHPLVTTAFSTQEEREADSHATKWILGNLYESAPELKKRALGIATAVLCIQSLEVENYFCLQNTHPAAYERIYSNISCYPVGNEELIEALCTVMLQYLFHGKNINVNLDGESFSSILGDLLCDISRLTSN</sequence>
<proteinExistence type="predicted"/>
<gene>
    <name evidence="1" type="primary">lit</name>
</gene>
<protein>
    <submittedName>
        <fullName evidence="1">Cell death peptidase</fullName>
    </submittedName>
</protein>